<reference evidence="1 2" key="1">
    <citation type="submission" date="2017-11" db="EMBL/GenBank/DDBJ databases">
        <title>Molecular characterization of Burkholderia pseudomallei and closely related isolates from Vietnam.</title>
        <authorList>
            <person name="Ustinov D.V."/>
            <person name="Antonov A.S."/>
            <person name="Avdusheva E.F."/>
            <person name="Shpak I.M."/>
            <person name="Zakharova I.B."/>
            <person name="Thi L.A."/>
            <person name="Teteryatnikova N."/>
            <person name="Lopasteyskaya Y.A."/>
            <person name="Kuzyutina J.A."/>
            <person name="Ngo T.N."/>
            <person name="Victorov D.V."/>
        </authorList>
    </citation>
    <scope>NUCLEOTIDE SEQUENCE [LARGE SCALE GENOMIC DNA]</scope>
    <source>
        <strain evidence="1 2">V1512</strain>
    </source>
</reference>
<dbReference type="EMBL" id="PHRB01000027">
    <property type="protein sequence ID" value="PJO63856.1"/>
    <property type="molecule type" value="Genomic_DNA"/>
</dbReference>
<organism evidence="1 2">
    <name type="scientific">Burkholderia pseudomallei</name>
    <name type="common">Pseudomonas pseudomallei</name>
    <dbReference type="NCBI Taxonomy" id="28450"/>
    <lineage>
        <taxon>Bacteria</taxon>
        <taxon>Pseudomonadati</taxon>
        <taxon>Pseudomonadota</taxon>
        <taxon>Betaproteobacteria</taxon>
        <taxon>Burkholderiales</taxon>
        <taxon>Burkholderiaceae</taxon>
        <taxon>Burkholderia</taxon>
        <taxon>pseudomallei group</taxon>
    </lineage>
</organism>
<dbReference type="AlphaFoldDB" id="A0AAX0U648"/>
<evidence type="ECO:0000313" key="2">
    <source>
        <dbReference type="Proteomes" id="UP000231878"/>
    </source>
</evidence>
<evidence type="ECO:0000313" key="1">
    <source>
        <dbReference type="EMBL" id="PJO63856.1"/>
    </source>
</evidence>
<name>A0AAX0U648_BURPE</name>
<comment type="caution">
    <text evidence="1">The sequence shown here is derived from an EMBL/GenBank/DDBJ whole genome shotgun (WGS) entry which is preliminary data.</text>
</comment>
<proteinExistence type="predicted"/>
<accession>A0AAX0U648</accession>
<dbReference type="Proteomes" id="UP000231878">
    <property type="component" value="Unassembled WGS sequence"/>
</dbReference>
<gene>
    <name evidence="1" type="ORF">CWD88_23650</name>
</gene>
<protein>
    <submittedName>
        <fullName evidence="1">Uncharacterized protein</fullName>
    </submittedName>
</protein>
<sequence>MVISPGIFESCCDCANRRGCFNRFDHVNRLNRFTAPTQNGRASARRAHPVGHRAGPALVRCAARAARAARHTSPAAARHGRAGRRR</sequence>